<name>Q4TJD8_TETNG</name>
<comment type="caution">
    <text evidence="1">The sequence shown here is derived from an EMBL/GenBank/DDBJ whole genome shotgun (WGS) entry which is preliminary data.</text>
</comment>
<organism evidence="1">
    <name type="scientific">Tetraodon nigroviridis</name>
    <name type="common">Spotted green pufferfish</name>
    <name type="synonym">Chelonodon nigroviridis</name>
    <dbReference type="NCBI Taxonomy" id="99883"/>
    <lineage>
        <taxon>Eukaryota</taxon>
        <taxon>Metazoa</taxon>
        <taxon>Chordata</taxon>
        <taxon>Craniata</taxon>
        <taxon>Vertebrata</taxon>
        <taxon>Euteleostomi</taxon>
        <taxon>Actinopterygii</taxon>
        <taxon>Neopterygii</taxon>
        <taxon>Teleostei</taxon>
        <taxon>Neoteleostei</taxon>
        <taxon>Acanthomorphata</taxon>
        <taxon>Eupercaria</taxon>
        <taxon>Tetraodontiformes</taxon>
        <taxon>Tetradontoidea</taxon>
        <taxon>Tetraodontidae</taxon>
        <taxon>Tetraodon</taxon>
    </lineage>
</organism>
<proteinExistence type="predicted"/>
<gene>
    <name evidence="1" type="ORF">GSTENG00000025001</name>
</gene>
<dbReference type="EMBL" id="CAAE01000112">
    <property type="protein sequence ID" value="CAF86994.1"/>
    <property type="molecule type" value="Genomic_DNA"/>
</dbReference>
<reference evidence="1" key="2">
    <citation type="submission" date="2004-02" db="EMBL/GenBank/DDBJ databases">
        <authorList>
            <consortium name="Genoscope"/>
            <consortium name="Whitehead Institute Centre for Genome Research"/>
        </authorList>
    </citation>
    <scope>NUCLEOTIDE SEQUENCE</scope>
</reference>
<dbReference type="AlphaFoldDB" id="Q4TJD8"/>
<protein>
    <submittedName>
        <fullName evidence="1">(spotted green pufferfish) hypothetical protein</fullName>
    </submittedName>
</protein>
<accession>Q4TJD8</accession>
<evidence type="ECO:0000313" key="1">
    <source>
        <dbReference type="EMBL" id="CAF86994.1"/>
    </source>
</evidence>
<sequence length="42" mass="4790">VPLPVQKVSSTLWVLSWRKFANVNLASCTETRRGDCTRWSVP</sequence>
<reference evidence="1" key="1">
    <citation type="journal article" date="2004" name="Nature">
        <title>Genome duplication in the teleost fish Tetraodon nigroviridis reveals the early vertebrate proto-karyotype.</title>
        <authorList>
            <person name="Jaillon O."/>
            <person name="Aury J.-M."/>
            <person name="Brunet F."/>
            <person name="Petit J.-L."/>
            <person name="Stange-Thomann N."/>
            <person name="Mauceli E."/>
            <person name="Bouneau L."/>
            <person name="Fischer C."/>
            <person name="Ozouf-Costaz C."/>
            <person name="Bernot A."/>
            <person name="Nicaud S."/>
            <person name="Jaffe D."/>
            <person name="Fisher S."/>
            <person name="Lutfalla G."/>
            <person name="Dossat C."/>
            <person name="Segurens B."/>
            <person name="Dasilva C."/>
            <person name="Salanoubat M."/>
            <person name="Levy M."/>
            <person name="Boudet N."/>
            <person name="Castellano S."/>
            <person name="Anthouard V."/>
            <person name="Jubin C."/>
            <person name="Castelli V."/>
            <person name="Katinka M."/>
            <person name="Vacherie B."/>
            <person name="Biemont C."/>
            <person name="Skalli Z."/>
            <person name="Cattolico L."/>
            <person name="Poulain J."/>
            <person name="De Berardinis V."/>
            <person name="Cruaud C."/>
            <person name="Duprat S."/>
            <person name="Brottier P."/>
            <person name="Coutanceau J.-P."/>
            <person name="Gouzy J."/>
            <person name="Parra G."/>
            <person name="Lardier G."/>
            <person name="Chapple C."/>
            <person name="McKernan K.J."/>
            <person name="McEwan P."/>
            <person name="Bosak S."/>
            <person name="Kellis M."/>
            <person name="Volff J.-N."/>
            <person name="Guigo R."/>
            <person name="Zody M.C."/>
            <person name="Mesirov J."/>
            <person name="Lindblad-Toh K."/>
            <person name="Birren B."/>
            <person name="Nusbaum C."/>
            <person name="Kahn D."/>
            <person name="Robinson-Rechavi M."/>
            <person name="Laudet V."/>
            <person name="Schachter V."/>
            <person name="Quetier F."/>
            <person name="Saurin W."/>
            <person name="Scarpelli C."/>
            <person name="Wincker P."/>
            <person name="Lander E.S."/>
            <person name="Weissenbach J."/>
            <person name="Roest Crollius H."/>
        </authorList>
    </citation>
    <scope>NUCLEOTIDE SEQUENCE [LARGE SCALE GENOMIC DNA]</scope>
</reference>
<dbReference type="KEGG" id="tng:GSTEN00000025G001"/>
<feature type="non-terminal residue" evidence="1">
    <location>
        <position position="1"/>
    </location>
</feature>